<dbReference type="Pfam" id="PF03732">
    <property type="entry name" value="Retrotrans_gag"/>
    <property type="match status" value="1"/>
</dbReference>
<comment type="caution">
    <text evidence="2">The sequence shown here is derived from an EMBL/GenBank/DDBJ whole genome shotgun (WGS) entry which is preliminary data.</text>
</comment>
<protein>
    <recommendedName>
        <fullName evidence="1">Retrotransposon gag domain-containing protein</fullName>
    </recommendedName>
</protein>
<dbReference type="EMBL" id="JAROKS010000015">
    <property type="protein sequence ID" value="KAK1796651.1"/>
    <property type="molecule type" value="Genomic_DNA"/>
</dbReference>
<sequence length="384" mass="42559">NVQPPGSKASSPEWAHLLAVQMVVLDQQRQEIGEIRSMVHTLGQHVTRMSVSTEQRASSPVNPPVHEAIKGLIASPKAYEGDPKACEGFIVQCELFLGYQPRLSDQAKVSFVISRLTGKVRVWGAALVTNNSLLMHNYAGFIAELHAVFHHPRHGRLYRQSLLRLRQGLRSAADYAMEFQTLVAETCWNEPAQIDVFVNGLRPDLQAELACKQEGNTLNEVIHLAITFDRLLQERVSYKGGVLSAYALVDSEAAGNVMDWGFARKMGIKAILLPSSLSVQALDGGPGYISHVTPQVLLVSREGHMERISFFLLPGLSHSLTLGLPWLRAHNPQMLWAKNQILQWAPSCHRRCFPNKATPLQATSIESQGADKLVPIPSEYQDLE</sequence>
<dbReference type="Proteomes" id="UP001239994">
    <property type="component" value="Unassembled WGS sequence"/>
</dbReference>
<dbReference type="InterPro" id="IPR032567">
    <property type="entry name" value="RTL1-rel"/>
</dbReference>
<evidence type="ECO:0000259" key="1">
    <source>
        <dbReference type="Pfam" id="PF03732"/>
    </source>
</evidence>
<gene>
    <name evidence="2" type="ORF">P4O66_009674</name>
</gene>
<name>A0AAD9DWM2_9TELE</name>
<dbReference type="PANTHER" id="PTHR15503:SF22">
    <property type="entry name" value="TRANSPOSON TY3-I GAG POLYPROTEIN"/>
    <property type="match status" value="1"/>
</dbReference>
<evidence type="ECO:0000313" key="3">
    <source>
        <dbReference type="Proteomes" id="UP001239994"/>
    </source>
</evidence>
<evidence type="ECO:0000313" key="2">
    <source>
        <dbReference type="EMBL" id="KAK1796651.1"/>
    </source>
</evidence>
<dbReference type="InterPro" id="IPR021109">
    <property type="entry name" value="Peptidase_aspartic_dom_sf"/>
</dbReference>
<organism evidence="2 3">
    <name type="scientific">Electrophorus voltai</name>
    <dbReference type="NCBI Taxonomy" id="2609070"/>
    <lineage>
        <taxon>Eukaryota</taxon>
        <taxon>Metazoa</taxon>
        <taxon>Chordata</taxon>
        <taxon>Craniata</taxon>
        <taxon>Vertebrata</taxon>
        <taxon>Euteleostomi</taxon>
        <taxon>Actinopterygii</taxon>
        <taxon>Neopterygii</taxon>
        <taxon>Teleostei</taxon>
        <taxon>Ostariophysi</taxon>
        <taxon>Gymnotiformes</taxon>
        <taxon>Gymnotoidei</taxon>
        <taxon>Gymnotidae</taxon>
        <taxon>Electrophorus</taxon>
    </lineage>
</organism>
<dbReference type="AlphaFoldDB" id="A0AAD9DWM2"/>
<dbReference type="PANTHER" id="PTHR15503">
    <property type="entry name" value="LDOC1 RELATED"/>
    <property type="match status" value="1"/>
</dbReference>
<feature type="domain" description="Retrotransposon gag" evidence="1">
    <location>
        <begin position="111"/>
        <end position="203"/>
    </location>
</feature>
<dbReference type="CDD" id="cd00303">
    <property type="entry name" value="retropepsin_like"/>
    <property type="match status" value="1"/>
</dbReference>
<keyword evidence="3" id="KW-1185">Reference proteome</keyword>
<proteinExistence type="predicted"/>
<dbReference type="Gene3D" id="2.40.70.10">
    <property type="entry name" value="Acid Proteases"/>
    <property type="match status" value="1"/>
</dbReference>
<accession>A0AAD9DWM2</accession>
<dbReference type="InterPro" id="IPR005162">
    <property type="entry name" value="Retrotrans_gag_dom"/>
</dbReference>
<reference evidence="2" key="1">
    <citation type="submission" date="2023-03" db="EMBL/GenBank/DDBJ databases">
        <title>Electrophorus voltai genome.</title>
        <authorList>
            <person name="Bian C."/>
        </authorList>
    </citation>
    <scope>NUCLEOTIDE SEQUENCE</scope>
    <source>
        <strain evidence="2">CB-2022</strain>
        <tissue evidence="2">Muscle</tissue>
    </source>
</reference>
<feature type="non-terminal residue" evidence="2">
    <location>
        <position position="384"/>
    </location>
</feature>